<evidence type="ECO:0000313" key="4">
    <source>
        <dbReference type="Proteomes" id="UP000598217"/>
    </source>
</evidence>
<evidence type="ECO:0000259" key="2">
    <source>
        <dbReference type="Pfam" id="PF00248"/>
    </source>
</evidence>
<protein>
    <submittedName>
        <fullName evidence="3">Aryl-alcohol dehydrogenase-like predicted oxidoreductase</fullName>
    </submittedName>
</protein>
<feature type="domain" description="NADP-dependent oxidoreductase" evidence="2">
    <location>
        <begin position="16"/>
        <end position="332"/>
    </location>
</feature>
<organism evidence="3 4">
    <name type="scientific">Nocardiopsis terrae</name>
    <dbReference type="NCBI Taxonomy" id="372655"/>
    <lineage>
        <taxon>Bacteria</taxon>
        <taxon>Bacillati</taxon>
        <taxon>Actinomycetota</taxon>
        <taxon>Actinomycetes</taxon>
        <taxon>Streptosporangiales</taxon>
        <taxon>Nocardiopsidaceae</taxon>
        <taxon>Nocardiopsis</taxon>
    </lineage>
</organism>
<dbReference type="InterPro" id="IPR036812">
    <property type="entry name" value="NAD(P)_OxRdtase_dom_sf"/>
</dbReference>
<dbReference type="CDD" id="cd19102">
    <property type="entry name" value="AKR_unchar"/>
    <property type="match status" value="1"/>
</dbReference>
<dbReference type="PANTHER" id="PTHR43364:SF4">
    <property type="entry name" value="NAD(P)-LINKED OXIDOREDUCTASE SUPERFAMILY PROTEIN"/>
    <property type="match status" value="1"/>
</dbReference>
<dbReference type="InterPro" id="IPR023210">
    <property type="entry name" value="NADP_OxRdtase_dom"/>
</dbReference>
<sequence length="351" mass="37404">MTLATRTLAGLEISTVGFGAWAISGTGWKFAWGPQDDLESIAAIRHAVESGVNWIDTAPVYGLGHSEEVVGAALRALPEADRPFVFTKAGLVWDDADPLAPPRKILDPKSVRRELEDSLRRLGVERIDLYQAHWPGDGLPLDFETPPGAPSPDAVPLAEYWATFAELRQEGKVGAIALSNHGADRLAEADTIAHVDAIQPQFSLLSRGAAPDLAWAARNGSGAIVYQPMHSGLLSGEFSADRVATLPDTDWRRTAPDFTTGLERNLSVARALGPVAERHGVPVAAVAVAWTLAWEGVTGAIVGARRPEQVDGWLPAASLELTGEDLDEIAAALTRTGAGEGPVHPRDQRQP</sequence>
<comment type="caution">
    <text evidence="3">The sequence shown here is derived from an EMBL/GenBank/DDBJ whole genome shotgun (WGS) entry which is preliminary data.</text>
</comment>
<dbReference type="EMBL" id="JADBDY010000001">
    <property type="protein sequence ID" value="MBE1457053.1"/>
    <property type="molecule type" value="Genomic_DNA"/>
</dbReference>
<evidence type="ECO:0000313" key="3">
    <source>
        <dbReference type="EMBL" id="MBE1457053.1"/>
    </source>
</evidence>
<dbReference type="InterPro" id="IPR050523">
    <property type="entry name" value="AKR_Detox_Biosynth"/>
</dbReference>
<proteinExistence type="predicted"/>
<accession>A0ABR9HDD9</accession>
<dbReference type="Pfam" id="PF00248">
    <property type="entry name" value="Aldo_ket_red"/>
    <property type="match status" value="1"/>
</dbReference>
<dbReference type="RefSeq" id="WP_191272944.1">
    <property type="nucleotide sequence ID" value="NZ_BMXJ01000006.1"/>
</dbReference>
<reference evidence="3 4" key="1">
    <citation type="submission" date="2020-10" db="EMBL/GenBank/DDBJ databases">
        <title>Sequencing the genomes of 1000 actinobacteria strains.</title>
        <authorList>
            <person name="Klenk H.-P."/>
        </authorList>
    </citation>
    <scope>NUCLEOTIDE SEQUENCE [LARGE SCALE GENOMIC DNA]</scope>
    <source>
        <strain evidence="3 4">DSM 45157</strain>
    </source>
</reference>
<evidence type="ECO:0000256" key="1">
    <source>
        <dbReference type="ARBA" id="ARBA00023002"/>
    </source>
</evidence>
<dbReference type="SUPFAM" id="SSF51430">
    <property type="entry name" value="NAD(P)-linked oxidoreductase"/>
    <property type="match status" value="1"/>
</dbReference>
<keyword evidence="1" id="KW-0560">Oxidoreductase</keyword>
<keyword evidence="4" id="KW-1185">Reference proteome</keyword>
<gene>
    <name evidence="3" type="ORF">H4W79_001267</name>
</gene>
<dbReference type="Gene3D" id="3.20.20.100">
    <property type="entry name" value="NADP-dependent oxidoreductase domain"/>
    <property type="match status" value="1"/>
</dbReference>
<dbReference type="Proteomes" id="UP000598217">
    <property type="component" value="Unassembled WGS sequence"/>
</dbReference>
<name>A0ABR9HDD9_9ACTN</name>
<dbReference type="PANTHER" id="PTHR43364">
    <property type="entry name" value="NADH-SPECIFIC METHYLGLYOXAL REDUCTASE-RELATED"/>
    <property type="match status" value="1"/>
</dbReference>